<organism evidence="2 3">
    <name type="scientific">Candidatus Magnetobacterium casense</name>
    <dbReference type="NCBI Taxonomy" id="1455061"/>
    <lineage>
        <taxon>Bacteria</taxon>
        <taxon>Pseudomonadati</taxon>
        <taxon>Nitrospirota</taxon>
        <taxon>Thermodesulfovibrionia</taxon>
        <taxon>Thermodesulfovibrionales</taxon>
        <taxon>Candidatus Magnetobacteriaceae</taxon>
        <taxon>Candidatus Magnetobacterium</taxon>
    </lineage>
</organism>
<feature type="non-terminal residue" evidence="2">
    <location>
        <position position="1"/>
    </location>
</feature>
<dbReference type="EMBL" id="JABXWD010000757">
    <property type="protein sequence ID" value="MBV6343708.1"/>
    <property type="molecule type" value="Genomic_DNA"/>
</dbReference>
<sequence>TFATAQQDKLNWYDDTIIPECELIQEVLNEQLIKPLGYMFEFEPQSLTIYQEDEEQRAAAFKLYVDAGIRPSIVGETLGIELPENVTYAALDEKFDQGIDLANQLAEQANQPKPDEEEPEKDEDEEEDEEEKAYRTDLQKWERRVMKRVEAGKAILDRPFESDYIPAVVVGAIEGALEVTTIAEGIEAIFADAMSWAGYP</sequence>
<reference evidence="2 3" key="1">
    <citation type="journal article" date="2020" name="J Geophys Res Biogeosci">
        <title>Magnetotaxis as an Adaptation to Enable Bacterial Shuttling of Microbial Sulfur and Sulfur Cycling Across Aquatic Oxic#Anoxic Interfaces.</title>
        <authorList>
            <person name="Li J."/>
            <person name="Liu P."/>
            <person name="Wang J."/>
            <person name="Roberts A.P."/>
            <person name="Pan Y."/>
        </authorList>
    </citation>
    <scope>NUCLEOTIDE SEQUENCE [LARGE SCALE GENOMIC DNA]</scope>
    <source>
        <strain evidence="2 3">MYR-1_YQ</strain>
    </source>
</reference>
<evidence type="ECO:0000313" key="3">
    <source>
        <dbReference type="Proteomes" id="UP001196980"/>
    </source>
</evidence>
<name>A0ABS6S4C9_9BACT</name>
<dbReference type="Proteomes" id="UP001196980">
    <property type="component" value="Unassembled WGS sequence"/>
</dbReference>
<gene>
    <name evidence="2" type="ORF">HWQ67_19240</name>
</gene>
<comment type="caution">
    <text evidence="2">The sequence shown here is derived from an EMBL/GenBank/DDBJ whole genome shotgun (WGS) entry which is preliminary data.</text>
</comment>
<evidence type="ECO:0000256" key="1">
    <source>
        <dbReference type="SAM" id="MobiDB-lite"/>
    </source>
</evidence>
<evidence type="ECO:0000313" key="2">
    <source>
        <dbReference type="EMBL" id="MBV6343708.1"/>
    </source>
</evidence>
<proteinExistence type="predicted"/>
<feature type="region of interest" description="Disordered" evidence="1">
    <location>
        <begin position="107"/>
        <end position="135"/>
    </location>
</feature>
<dbReference type="RefSeq" id="WP_218254322.1">
    <property type="nucleotide sequence ID" value="NZ_JABXWD010000757.1"/>
</dbReference>
<feature type="compositionally biased region" description="Acidic residues" evidence="1">
    <location>
        <begin position="115"/>
        <end position="131"/>
    </location>
</feature>
<accession>A0ABS6S4C9</accession>
<protein>
    <submittedName>
        <fullName evidence="2">Uncharacterized protein</fullName>
    </submittedName>
</protein>
<keyword evidence="3" id="KW-1185">Reference proteome</keyword>